<reference evidence="1" key="1">
    <citation type="submission" date="2019-12" db="EMBL/GenBank/DDBJ databases">
        <title>An insight into the sialome of adult female Ixodes ricinus ticks feeding for 6 days.</title>
        <authorList>
            <person name="Perner J."/>
            <person name="Ribeiro J.M.C."/>
        </authorList>
    </citation>
    <scope>NUCLEOTIDE SEQUENCE</scope>
    <source>
        <strain evidence="1">Semi-engorged</strain>
        <tissue evidence="1">Salivary glands</tissue>
    </source>
</reference>
<dbReference type="AlphaFoldDB" id="A0A6B0U900"/>
<protein>
    <submittedName>
        <fullName evidence="1">Putative secreted protein</fullName>
    </submittedName>
</protein>
<dbReference type="EMBL" id="GIFC01002982">
    <property type="protein sequence ID" value="MXU85065.1"/>
    <property type="molecule type" value="Transcribed_RNA"/>
</dbReference>
<proteinExistence type="predicted"/>
<evidence type="ECO:0000313" key="1">
    <source>
        <dbReference type="EMBL" id="MXU85065.1"/>
    </source>
</evidence>
<organism evidence="1">
    <name type="scientific">Ixodes ricinus</name>
    <name type="common">Common tick</name>
    <name type="synonym">Acarus ricinus</name>
    <dbReference type="NCBI Taxonomy" id="34613"/>
    <lineage>
        <taxon>Eukaryota</taxon>
        <taxon>Metazoa</taxon>
        <taxon>Ecdysozoa</taxon>
        <taxon>Arthropoda</taxon>
        <taxon>Chelicerata</taxon>
        <taxon>Arachnida</taxon>
        <taxon>Acari</taxon>
        <taxon>Parasitiformes</taxon>
        <taxon>Ixodida</taxon>
        <taxon>Ixodoidea</taxon>
        <taxon>Ixodidae</taxon>
        <taxon>Ixodinae</taxon>
        <taxon>Ixodes</taxon>
    </lineage>
</organism>
<accession>A0A6B0U900</accession>
<name>A0A6B0U900_IXORI</name>
<sequence length="84" mass="9145">MCCFPIRWSSTLCWASPTMRKAPQMSHTSICFSWAAASSAVCLSQCAVSESLSRALRSSFSWSHSFITPWASSTLPSQPSCSTC</sequence>